<name>A0A421NYJ9_9MOLU</name>
<dbReference type="Proteomes" id="UP000283896">
    <property type="component" value="Unassembled WGS sequence"/>
</dbReference>
<organism evidence="1 2">
    <name type="scientific">Candidatus Phytoplasma solani</name>
    <dbReference type="NCBI Taxonomy" id="69896"/>
    <lineage>
        <taxon>Bacteria</taxon>
        <taxon>Bacillati</taxon>
        <taxon>Mycoplasmatota</taxon>
        <taxon>Mollicutes</taxon>
        <taxon>Acholeplasmatales</taxon>
        <taxon>Acholeplasmataceae</taxon>
        <taxon>Candidatus Phytoplasma</taxon>
        <taxon>16SrXII (Stolbur group)</taxon>
    </lineage>
</organism>
<evidence type="ECO:0000313" key="1">
    <source>
        <dbReference type="EMBL" id="RMI89010.1"/>
    </source>
</evidence>
<sequence length="123" mass="14834">MAKKIINFLEELEEKNFDIDTQLEPLKKEIKKTLVKDGTMKKDEKITDESFSTYYFYYKNKDKEDENGYRLKLQKTPHLQLIYQPTCKNKKIEFENKLKQMNTLFDGVHCSKTLDTFYFLKIL</sequence>
<dbReference type="EMBL" id="MPBG01000002">
    <property type="protein sequence ID" value="RMI89010.1"/>
    <property type="molecule type" value="Genomic_DNA"/>
</dbReference>
<gene>
    <name evidence="1" type="ORF">PSSA1_v1c2190</name>
</gene>
<dbReference type="AlphaFoldDB" id="A0A421NYJ9"/>
<keyword evidence="2" id="KW-1185">Reference proteome</keyword>
<protein>
    <submittedName>
        <fullName evidence="1">Uncharacterized protein</fullName>
    </submittedName>
</protein>
<proteinExistence type="predicted"/>
<evidence type="ECO:0000313" key="2">
    <source>
        <dbReference type="Proteomes" id="UP000283896"/>
    </source>
</evidence>
<comment type="caution">
    <text evidence="1">The sequence shown here is derived from an EMBL/GenBank/DDBJ whole genome shotgun (WGS) entry which is preliminary data.</text>
</comment>
<dbReference type="STRING" id="69896.S284_00250"/>
<reference evidence="2" key="1">
    <citation type="submission" date="2016-11" db="EMBL/GenBank/DDBJ databases">
        <title>Genome sequence of Candidatus Phytoplasma solani strain SA-1.</title>
        <authorList>
            <person name="Haryono M."/>
            <person name="Samarzija I."/>
            <person name="Seruga Music M."/>
            <person name="Hogenhout S."/>
            <person name="Kuo C.-H."/>
        </authorList>
    </citation>
    <scope>NUCLEOTIDE SEQUENCE [LARGE SCALE GENOMIC DNA]</scope>
    <source>
        <strain evidence="2">SA-1</strain>
    </source>
</reference>
<dbReference type="RefSeq" id="WP_122225400.1">
    <property type="nucleotide sequence ID" value="NZ_CP103786.1"/>
</dbReference>
<accession>A0A421NYJ9</accession>